<gene>
    <name evidence="10" type="ORF">FOL46_009068</name>
</gene>
<dbReference type="Pfam" id="PF01535">
    <property type="entry name" value="PPR"/>
    <property type="match status" value="3"/>
</dbReference>
<dbReference type="InterPro" id="IPR011990">
    <property type="entry name" value="TPR-like_helical_dom_sf"/>
</dbReference>
<evidence type="ECO:0000256" key="1">
    <source>
        <dbReference type="ARBA" id="ARBA00000142"/>
    </source>
</evidence>
<dbReference type="Pfam" id="PF02390">
    <property type="entry name" value="Methyltransf_4"/>
    <property type="match status" value="1"/>
</dbReference>
<dbReference type="PROSITE" id="PS51625">
    <property type="entry name" value="SAM_MT_TRMB"/>
    <property type="match status" value="1"/>
</dbReference>
<dbReference type="Gene3D" id="3.40.50.150">
    <property type="entry name" value="Vaccinia Virus protein VP39"/>
    <property type="match status" value="1"/>
</dbReference>
<keyword evidence="6" id="KW-0949">S-adenosyl-L-methionine</keyword>
<feature type="compositionally biased region" description="Basic and acidic residues" evidence="8">
    <location>
        <begin position="1032"/>
        <end position="1064"/>
    </location>
</feature>
<dbReference type="GO" id="GO:0008176">
    <property type="term" value="F:tRNA (guanine(46)-N7)-methyltransferase activity"/>
    <property type="evidence" value="ECO:0007669"/>
    <property type="project" value="UniProtKB-EC"/>
</dbReference>
<evidence type="ECO:0000256" key="8">
    <source>
        <dbReference type="SAM" id="MobiDB-lite"/>
    </source>
</evidence>
<dbReference type="InterPro" id="IPR006012">
    <property type="entry name" value="Syntaxin/epimorphin_CS"/>
</dbReference>
<evidence type="ECO:0000256" key="3">
    <source>
        <dbReference type="ARBA" id="ARBA00011977"/>
    </source>
</evidence>
<organism evidence="10 11">
    <name type="scientific">Perkinsus olseni</name>
    <name type="common">Perkinsus atlanticus</name>
    <dbReference type="NCBI Taxonomy" id="32597"/>
    <lineage>
        <taxon>Eukaryota</taxon>
        <taxon>Sar</taxon>
        <taxon>Alveolata</taxon>
        <taxon>Perkinsozoa</taxon>
        <taxon>Perkinsea</taxon>
        <taxon>Perkinsida</taxon>
        <taxon>Perkinsidae</taxon>
        <taxon>Perkinsus</taxon>
    </lineage>
</organism>
<evidence type="ECO:0000259" key="9">
    <source>
        <dbReference type="PROSITE" id="PS50192"/>
    </source>
</evidence>
<accession>A0A7J6ML77</accession>
<proteinExistence type="inferred from homology"/>
<evidence type="ECO:0000256" key="7">
    <source>
        <dbReference type="ARBA" id="ARBA00022694"/>
    </source>
</evidence>
<reference evidence="10 11" key="1">
    <citation type="submission" date="2020-04" db="EMBL/GenBank/DDBJ databases">
        <title>Perkinsus olseni comparative genomics.</title>
        <authorList>
            <person name="Bogema D.R."/>
        </authorList>
    </citation>
    <scope>NUCLEOTIDE SEQUENCE [LARGE SCALE GENOMIC DNA]</scope>
    <source>
        <strain evidence="10">ATCC PRA-31</strain>
    </source>
</reference>
<sequence length="1293" mass="147087">MKIRFGLIQKLASGEKINKTASGKGKKNGKGQTQRQRKKVDMMPFNKKLAKAAERKELGSALGIMSSIKKAGGRPDKHTYANIINTCVRCDNITKAEEFLAEMRDTVGLSVVSHYRISLVMGFKRKVPMTTMLKGYASEGMRSKAQGLLGEMMEKTIANDRSVSAFLRGCLRHGWYEAAVSAYEKACEEGIVEDGCRNVYAKILSLAGRSSDAFALNGLTGSTLASVSTTMAVTTGDDKKAAEAAIKRAEAKLNEEERSMKSDGLKNKFGDHLIAEARRDLNAAKKFLASDTSVNVKPSFARFLYLPKSTEDQSTESRIVEGWKAIGLEQIDDVKEFASSTLPKALDHGKLKITEESRGICLEVGTGSGDWILSRAKRDWSQQWVASEFKFDRCASIRQKCLLEGPRNVHIIGGDARECLPMLLPSSCVSEVHINFPEPPVWHDACAREGTGGDHLLTCDFFEILHGLCRGSCVLRVVSDNEQYLTTVRSEIGKLLGLWDSVELRELTADDESEPSSYFDRMWKRGHRSSRCRSLGTVTGRSSQRARREMEHFLERKGDLLSSMEGLRKEIGSLERCREALATTTTHAGVESVVAAFEDARSYTMRQIHEFKAQIQRESDATEELARIHYQENSVDLRARRSGCLMLMHELRKLMGLLYGEVEGFRHDLREHRKNQLAIALPHASDEEIEDALDRGVGLQQVLNKRSSAGRVEKLQDLQDQRSDIMKLERSVAEVQEMMSTLVLLIDRQGGLLENIEFDVVNAKYTADKTYRTLVDTRRNQRRAQLWMLGCGFCCFIIIALIPYCPMPPPPAEKKSTLSLTRERLLAKFGKSKESVIDPVLKSYNGRAIDLTEYRKIENLVANTIRDARRKGGRNAIEDATAAARAAVSDVSSRNDPRLKPVVELPKQRPFHLQKMQAASAGKTMNAAGQYDLIVQYDSYMHAVEEKDRLQSEKQKKEEYRKALDSQMMAKRAGMANEAQKREEERLAMLGAKEEFKRDSERRATRMKQKKLAMIQEADEAQRSIQRRRRREMAEREAERQESLQRMQRETAEAAMEERKRKAANDKRLNEINENIKDAIERKRRARQEEAELAEILAKQQIAAAEANEKAKADALERLSNRIKQIAQTIGKSVGDENKRREEEEDRRLQAHLHAAELASRKAEADKRARQEKAKRDMLDMLSQQVQEKMQLRRFEDTVNKRQGEEYRKMAIAALEDEVEEHRQRRRRRADMDKELEKQICFTNLTTEEDRMEVDLQRRELELNQPLFRRMAAQRYKEKECAKLLLSQKADST</sequence>
<dbReference type="SUPFAM" id="SSF47661">
    <property type="entry name" value="t-snare proteins"/>
    <property type="match status" value="1"/>
</dbReference>
<dbReference type="GO" id="GO:0016020">
    <property type="term" value="C:membrane"/>
    <property type="evidence" value="ECO:0007669"/>
    <property type="project" value="InterPro"/>
</dbReference>
<dbReference type="EMBL" id="JABANN010000079">
    <property type="protein sequence ID" value="KAF4672359.1"/>
    <property type="molecule type" value="Genomic_DNA"/>
</dbReference>
<dbReference type="GO" id="GO:0005484">
    <property type="term" value="F:SNAP receptor activity"/>
    <property type="evidence" value="ECO:0007669"/>
    <property type="project" value="InterPro"/>
</dbReference>
<dbReference type="Gene3D" id="1.20.58.70">
    <property type="match status" value="1"/>
</dbReference>
<keyword evidence="7" id="KW-0819">tRNA processing</keyword>
<evidence type="ECO:0000256" key="6">
    <source>
        <dbReference type="ARBA" id="ARBA00022691"/>
    </source>
</evidence>
<dbReference type="InterPro" id="IPR010989">
    <property type="entry name" value="SNARE"/>
</dbReference>
<feature type="domain" description="T-SNARE coiled-coil homology" evidence="9">
    <location>
        <begin position="715"/>
        <end position="777"/>
    </location>
</feature>
<dbReference type="SUPFAM" id="SSF53335">
    <property type="entry name" value="S-adenosyl-L-methionine-dependent methyltransferases"/>
    <property type="match status" value="1"/>
</dbReference>
<dbReference type="PROSITE" id="PS00914">
    <property type="entry name" value="SYNTAXIN"/>
    <property type="match status" value="1"/>
</dbReference>
<dbReference type="Gene3D" id="1.25.40.10">
    <property type="entry name" value="Tetratricopeptide repeat domain"/>
    <property type="match status" value="1"/>
</dbReference>
<dbReference type="InterPro" id="IPR000727">
    <property type="entry name" value="T_SNARE_dom"/>
</dbReference>
<feature type="region of interest" description="Disordered" evidence="8">
    <location>
        <begin position="16"/>
        <end position="39"/>
    </location>
</feature>
<evidence type="ECO:0000256" key="5">
    <source>
        <dbReference type="ARBA" id="ARBA00022679"/>
    </source>
</evidence>
<comment type="similarity">
    <text evidence="2">Belongs to the syntaxin family.</text>
</comment>
<comment type="caution">
    <text evidence="10">The sequence shown here is derived from an EMBL/GenBank/DDBJ whole genome shotgun (WGS) entry which is preliminary data.</text>
</comment>
<protein>
    <recommendedName>
        <fullName evidence="3">tRNA (guanine(46)-N(7))-methyltransferase</fullName>
        <ecNumber evidence="3">2.1.1.33</ecNumber>
    </recommendedName>
</protein>
<keyword evidence="4" id="KW-0489">Methyltransferase</keyword>
<keyword evidence="5" id="KW-0808">Transferase</keyword>
<feature type="region of interest" description="Disordered" evidence="8">
    <location>
        <begin position="997"/>
        <end position="1064"/>
    </location>
</feature>
<evidence type="ECO:0000313" key="11">
    <source>
        <dbReference type="Proteomes" id="UP000572268"/>
    </source>
</evidence>
<evidence type="ECO:0000313" key="10">
    <source>
        <dbReference type="EMBL" id="KAF4672359.1"/>
    </source>
</evidence>
<evidence type="ECO:0000256" key="4">
    <source>
        <dbReference type="ARBA" id="ARBA00022603"/>
    </source>
</evidence>
<comment type="catalytic activity">
    <reaction evidence="1">
        <text>guanosine(46) in tRNA + S-adenosyl-L-methionine = N(7)-methylguanosine(46) in tRNA + S-adenosyl-L-homocysteine</text>
        <dbReference type="Rhea" id="RHEA:42708"/>
        <dbReference type="Rhea" id="RHEA-COMP:10188"/>
        <dbReference type="Rhea" id="RHEA-COMP:10189"/>
        <dbReference type="ChEBI" id="CHEBI:57856"/>
        <dbReference type="ChEBI" id="CHEBI:59789"/>
        <dbReference type="ChEBI" id="CHEBI:74269"/>
        <dbReference type="ChEBI" id="CHEBI:74480"/>
        <dbReference type="EC" id="2.1.1.33"/>
    </reaction>
</comment>
<dbReference type="SMART" id="SM00397">
    <property type="entry name" value="t_SNARE"/>
    <property type="match status" value="1"/>
</dbReference>
<name>A0A7J6ML77_PEROL</name>
<dbReference type="GO" id="GO:0006886">
    <property type="term" value="P:intracellular protein transport"/>
    <property type="evidence" value="ECO:0007669"/>
    <property type="project" value="InterPro"/>
</dbReference>
<dbReference type="Proteomes" id="UP000572268">
    <property type="component" value="Unassembled WGS sequence"/>
</dbReference>
<dbReference type="GO" id="GO:0043527">
    <property type="term" value="C:tRNA methyltransferase complex"/>
    <property type="evidence" value="ECO:0007669"/>
    <property type="project" value="TreeGrafter"/>
</dbReference>
<dbReference type="GO" id="GO:0016192">
    <property type="term" value="P:vesicle-mediated transport"/>
    <property type="evidence" value="ECO:0007669"/>
    <property type="project" value="InterPro"/>
</dbReference>
<dbReference type="InterPro" id="IPR003358">
    <property type="entry name" value="tRNA_(Gua-N-7)_MeTrfase_Trmb"/>
</dbReference>
<dbReference type="PROSITE" id="PS50192">
    <property type="entry name" value="T_SNARE"/>
    <property type="match status" value="1"/>
</dbReference>
<dbReference type="InterPro" id="IPR029063">
    <property type="entry name" value="SAM-dependent_MTases_sf"/>
</dbReference>
<dbReference type="PANTHER" id="PTHR23417:SF14">
    <property type="entry name" value="PENTACOTRIPEPTIDE-REPEAT REGION OF PRORP DOMAIN-CONTAINING PROTEIN"/>
    <property type="match status" value="1"/>
</dbReference>
<dbReference type="PANTHER" id="PTHR23417">
    <property type="entry name" value="3-DEOXY-D-MANNO-OCTULOSONIC-ACID TRANSFERASE/TRNA GUANINE-N 7 - -METHYLTRANSFERASE"/>
    <property type="match status" value="1"/>
</dbReference>
<evidence type="ECO:0000256" key="2">
    <source>
        <dbReference type="ARBA" id="ARBA00009063"/>
    </source>
</evidence>
<dbReference type="EC" id="2.1.1.33" evidence="3"/>
<dbReference type="InterPro" id="IPR002885">
    <property type="entry name" value="PPR_rpt"/>
</dbReference>